<evidence type="ECO:0000313" key="3">
    <source>
        <dbReference type="EMBL" id="TLE10893.1"/>
    </source>
</evidence>
<keyword evidence="2" id="KW-0812">Transmembrane</keyword>
<dbReference type="Proteomes" id="UP000029857">
    <property type="component" value="Unassembled WGS sequence"/>
</dbReference>
<name>A0A4U8U920_9HELI</name>
<dbReference type="AlphaFoldDB" id="A0A4U8U920"/>
<proteinExistence type="predicted"/>
<keyword evidence="2" id="KW-1133">Transmembrane helix</keyword>
<evidence type="ECO:0000256" key="2">
    <source>
        <dbReference type="SAM" id="Phobius"/>
    </source>
</evidence>
<evidence type="ECO:0000313" key="4">
    <source>
        <dbReference type="Proteomes" id="UP000029857"/>
    </source>
</evidence>
<feature type="coiled-coil region" evidence="1">
    <location>
        <begin position="217"/>
        <end position="275"/>
    </location>
</feature>
<keyword evidence="2" id="KW-0472">Membrane</keyword>
<keyword evidence="1" id="KW-0175">Coiled coil</keyword>
<evidence type="ECO:0000256" key="1">
    <source>
        <dbReference type="SAM" id="Coils"/>
    </source>
</evidence>
<protein>
    <submittedName>
        <fullName evidence="3">Uncharacterized protein</fullName>
    </submittedName>
</protein>
<gene>
    <name evidence="3" type="ORF">LS79_004335</name>
</gene>
<dbReference type="RefSeq" id="WP_034580074.1">
    <property type="nucleotide sequence ID" value="NZ_CAMCCI010000086.1"/>
</dbReference>
<reference evidence="3 4" key="1">
    <citation type="journal article" date="2014" name="Genome Announc.">
        <title>Draft genome sequences of eight enterohepatic helicobacter species isolated from both laboratory and wild rodents.</title>
        <authorList>
            <person name="Sheh A."/>
            <person name="Shen Z."/>
            <person name="Fox J.G."/>
        </authorList>
    </citation>
    <scope>NUCLEOTIDE SEQUENCE [LARGE SCALE GENOMIC DNA]</scope>
    <source>
        <strain evidence="3 4">ATCC 49320</strain>
    </source>
</reference>
<organism evidence="3 4">
    <name type="scientific">Helicobacter bilis</name>
    <dbReference type="NCBI Taxonomy" id="37372"/>
    <lineage>
        <taxon>Bacteria</taxon>
        <taxon>Pseudomonadati</taxon>
        <taxon>Campylobacterota</taxon>
        <taxon>Epsilonproteobacteria</taxon>
        <taxon>Campylobacterales</taxon>
        <taxon>Helicobacteraceae</taxon>
        <taxon>Helicobacter</taxon>
    </lineage>
</organism>
<accession>A0A4U8U920</accession>
<comment type="caution">
    <text evidence="3">The sequence shown here is derived from an EMBL/GenBank/DDBJ whole genome shotgun (WGS) entry which is preliminary data.</text>
</comment>
<sequence>MAEKEIKKKCFGDEISIRAEKLRLFEKLEKEVILKRAICEVDFNLEKNQKYNVASKDIEKEISNIGIDKIEFLNKLNILRANNEATIENAKYLFLTEEKEYIEISKYIKANIGGKIPIAIQTTLLTNILWLKLGKLSKNYNGLLIFKPDTRAKISAALNLYQHNIDLQEELKKRKSQGLSEKICLQILSEIKEYEQKPEEINENNIDSLENISGRDLDYFIERQQKREQEVENLKNENEKKENDNKQLKEEREQLLKIQEEKSREIKELRILNKKANYRIRLKDYRKKKCLRIKKKLTNYYQKNKSQIINGIIVSIILGVIVFIVKFIWGHI</sequence>
<feature type="transmembrane region" description="Helical" evidence="2">
    <location>
        <begin position="308"/>
        <end position="329"/>
    </location>
</feature>
<dbReference type="EMBL" id="JRPJ02000011">
    <property type="protein sequence ID" value="TLE10893.1"/>
    <property type="molecule type" value="Genomic_DNA"/>
</dbReference>